<accession>A0ABP8DI85</accession>
<organism evidence="1 2">
    <name type="scientific">Dactylosporangium darangshiense</name>
    <dbReference type="NCBI Taxonomy" id="579108"/>
    <lineage>
        <taxon>Bacteria</taxon>
        <taxon>Bacillati</taxon>
        <taxon>Actinomycetota</taxon>
        <taxon>Actinomycetes</taxon>
        <taxon>Micromonosporales</taxon>
        <taxon>Micromonosporaceae</taxon>
        <taxon>Dactylosporangium</taxon>
    </lineage>
</organism>
<evidence type="ECO:0000313" key="1">
    <source>
        <dbReference type="EMBL" id="GAA4256605.1"/>
    </source>
</evidence>
<reference evidence="2" key="1">
    <citation type="journal article" date="2019" name="Int. J. Syst. Evol. Microbiol.">
        <title>The Global Catalogue of Microorganisms (GCM) 10K type strain sequencing project: providing services to taxonomists for standard genome sequencing and annotation.</title>
        <authorList>
            <consortium name="The Broad Institute Genomics Platform"/>
            <consortium name="The Broad Institute Genome Sequencing Center for Infectious Disease"/>
            <person name="Wu L."/>
            <person name="Ma J."/>
        </authorList>
    </citation>
    <scope>NUCLEOTIDE SEQUENCE [LARGE SCALE GENOMIC DNA]</scope>
    <source>
        <strain evidence="2">JCM 17441</strain>
    </source>
</reference>
<name>A0ABP8DI85_9ACTN</name>
<evidence type="ECO:0000313" key="2">
    <source>
        <dbReference type="Proteomes" id="UP001500620"/>
    </source>
</evidence>
<dbReference type="Gene3D" id="3.40.50.300">
    <property type="entry name" value="P-loop containing nucleotide triphosphate hydrolases"/>
    <property type="match status" value="1"/>
</dbReference>
<dbReference type="Proteomes" id="UP001500620">
    <property type="component" value="Unassembled WGS sequence"/>
</dbReference>
<keyword evidence="2" id="KW-1185">Reference proteome</keyword>
<evidence type="ECO:0008006" key="3">
    <source>
        <dbReference type="Google" id="ProtNLM"/>
    </source>
</evidence>
<dbReference type="InterPro" id="IPR027417">
    <property type="entry name" value="P-loop_NTPase"/>
</dbReference>
<protein>
    <recommendedName>
        <fullName evidence="3">HPr kinase</fullName>
    </recommendedName>
</protein>
<sequence>MAADTPHRTTFRQATASVSLRTNCPGAYRQALDTLYSYKRGAEAAARWSVDVRCDPTLDVGDAAGITGEVVEIGPKLFASARSTPTGRVYWVSDLQTMIALHRAYRLITVQCATEQAARHWAPRLIRQAMTAQLLGDGAVYAHAAAFTHSGRGVVIAGHRRRGKTTTLLAALHRLGGNYVTNDRLLLRCTGSELVGYPWPMHLRAGIGTLTALPHLAGLVPEHLRRLPLVERWTYPDKVAVEPPDFPRLMQAGGTVAGEIRPAVLLWPDLEADRTHVVTEGISPQAALTELLRSELFMTDPGRAVSAHVNHWLIPAPDPAVTAGYRRAVALALTDLPCYRIRAGSDPIALAEAVGAILDRMPRRRGEP</sequence>
<proteinExistence type="predicted"/>
<gene>
    <name evidence="1" type="ORF">GCM10022255_070080</name>
</gene>
<comment type="caution">
    <text evidence="1">The sequence shown here is derived from an EMBL/GenBank/DDBJ whole genome shotgun (WGS) entry which is preliminary data.</text>
</comment>
<dbReference type="EMBL" id="BAABAT010000024">
    <property type="protein sequence ID" value="GAA4256605.1"/>
    <property type="molecule type" value="Genomic_DNA"/>
</dbReference>
<dbReference type="SUPFAM" id="SSF53795">
    <property type="entry name" value="PEP carboxykinase-like"/>
    <property type="match status" value="1"/>
</dbReference>